<keyword evidence="3" id="KW-1185">Reference proteome</keyword>
<proteinExistence type="predicted"/>
<evidence type="ECO:0000313" key="2">
    <source>
        <dbReference type="EMBL" id="CAK0765780.1"/>
    </source>
</evidence>
<gene>
    <name evidence="2" type="ORF">CVIRNUC_003292</name>
</gene>
<dbReference type="EMBL" id="CAUYUE010000004">
    <property type="protein sequence ID" value="CAK0765780.1"/>
    <property type="molecule type" value="Genomic_DNA"/>
</dbReference>
<dbReference type="Proteomes" id="UP001314263">
    <property type="component" value="Unassembled WGS sequence"/>
</dbReference>
<dbReference type="Pfam" id="PF21448">
    <property type="entry name" value="DNMK"/>
    <property type="match status" value="2"/>
</dbReference>
<dbReference type="InterPro" id="IPR048444">
    <property type="entry name" value="DNMK"/>
</dbReference>
<accession>A0AAV1I1F4</accession>
<name>A0AAV1I1F4_9CHLO</name>
<protein>
    <recommendedName>
        <fullName evidence="4">Deoxynucleoside monophosphate kinase</fullName>
    </recommendedName>
</protein>
<dbReference type="AlphaFoldDB" id="A0AAV1I1F4"/>
<organism evidence="2 3">
    <name type="scientific">Coccomyxa viridis</name>
    <dbReference type="NCBI Taxonomy" id="1274662"/>
    <lineage>
        <taxon>Eukaryota</taxon>
        <taxon>Viridiplantae</taxon>
        <taxon>Chlorophyta</taxon>
        <taxon>core chlorophytes</taxon>
        <taxon>Trebouxiophyceae</taxon>
        <taxon>Trebouxiophyceae incertae sedis</taxon>
        <taxon>Coccomyxaceae</taxon>
        <taxon>Coccomyxa</taxon>
    </lineage>
</organism>
<sequence>MKTDEHIETTGRPAEKMDTLQEGPMVGDRILIGLTGAKYSGKDTLADHLCQSHGFVKYALADPLKEACKSLFGLRDEQLWGDLKEERDMRYDKTPRQLLQILGTDCIRQKVRDDFWIARWQAWLNTAPHTRVVVSDVRFQNEVRAIHDNGGLVLRIERPCLQRSDAHVSEQTHTLGGIDHTILNDLAAADMHRRFDALFPRIVSDLSHDEVAA</sequence>
<dbReference type="SUPFAM" id="SSF52540">
    <property type="entry name" value="P-loop containing nucleoside triphosphate hydrolases"/>
    <property type="match status" value="1"/>
</dbReference>
<comment type="caution">
    <text evidence="2">The sequence shown here is derived from an EMBL/GenBank/DDBJ whole genome shotgun (WGS) entry which is preliminary data.</text>
</comment>
<evidence type="ECO:0000313" key="3">
    <source>
        <dbReference type="Proteomes" id="UP001314263"/>
    </source>
</evidence>
<dbReference type="InterPro" id="IPR027417">
    <property type="entry name" value="P-loop_NTPase"/>
</dbReference>
<feature type="compositionally biased region" description="Basic and acidic residues" evidence="1">
    <location>
        <begin position="1"/>
        <end position="19"/>
    </location>
</feature>
<evidence type="ECO:0000256" key="1">
    <source>
        <dbReference type="SAM" id="MobiDB-lite"/>
    </source>
</evidence>
<reference evidence="2 3" key="1">
    <citation type="submission" date="2023-10" db="EMBL/GenBank/DDBJ databases">
        <authorList>
            <person name="Maclean D."/>
            <person name="Macfadyen A."/>
        </authorList>
    </citation>
    <scope>NUCLEOTIDE SEQUENCE [LARGE SCALE GENOMIC DNA]</scope>
</reference>
<dbReference type="Gene3D" id="3.40.50.300">
    <property type="entry name" value="P-loop containing nucleotide triphosphate hydrolases"/>
    <property type="match status" value="1"/>
</dbReference>
<evidence type="ECO:0008006" key="4">
    <source>
        <dbReference type="Google" id="ProtNLM"/>
    </source>
</evidence>
<feature type="region of interest" description="Disordered" evidence="1">
    <location>
        <begin position="1"/>
        <end position="20"/>
    </location>
</feature>